<dbReference type="GO" id="GO:0005886">
    <property type="term" value="C:plasma membrane"/>
    <property type="evidence" value="ECO:0007669"/>
    <property type="project" value="UniProtKB-SubCell"/>
</dbReference>
<reference evidence="10 11" key="5">
    <citation type="journal article" date="2010" name="Appl. Environ. Microbiol.">
        <title>phrR-like gene praR of Azorhizobium caulinodans ORS571 is essential for symbiosis with Sesbania rostrata and is involved in expression of reb genes.</title>
        <authorList>
            <person name="Akiba N."/>
            <person name="Aono T."/>
            <person name="Toyazaki H."/>
            <person name="Sato S."/>
            <person name="Oyaizu H."/>
        </authorList>
    </citation>
    <scope>NUCLEOTIDE SEQUENCE [LARGE SCALE GENOMIC DNA]</scope>
    <source>
        <strain evidence="11">ATCC 43989 / DSM 5975 / JCM 20966 / LMG 6465 / NBRC 14845 / NCIMB 13405 / ORS 571</strain>
    </source>
</reference>
<name>A8IG96_AZOC5</name>
<reference evidence="11" key="2">
    <citation type="submission" date="2007-04" db="EMBL/GenBank/DDBJ databases">
        <title>Complete genome sequence of the nitrogen-fixing bacterium Azorhizobium caulinodans ORS571.</title>
        <authorList>
            <person name="Lee K.B."/>
            <person name="Backer P.D."/>
            <person name="Aono T."/>
            <person name="Liu C.T."/>
            <person name="Suzuki S."/>
            <person name="Suzuki T."/>
            <person name="Kaneko T."/>
            <person name="Yamada M."/>
            <person name="Tabata S."/>
            <person name="Kupfer D.M."/>
            <person name="Najar F.Z."/>
            <person name="Wiley G.B."/>
            <person name="Roe B."/>
            <person name="Binnewies T."/>
            <person name="Ussery D."/>
            <person name="Vereecke D."/>
            <person name="Gevers D."/>
            <person name="Holsters M."/>
            <person name="Oyaizu H."/>
        </authorList>
    </citation>
    <scope>NUCLEOTIDE SEQUENCE [LARGE SCALE GENOMIC DNA]</scope>
    <source>
        <strain evidence="11">ATCC 43989 / DSM 5975 / JCM 20966 / LMG 6465 / NBRC 14845 / NCIMB 13405 / ORS 571</strain>
    </source>
</reference>
<dbReference type="PANTHER" id="PTHR43528:SF7">
    <property type="entry name" value="MFS TRANSPORTER"/>
    <property type="match status" value="1"/>
</dbReference>
<dbReference type="FunFam" id="1.20.1250.20:FF:000001">
    <property type="entry name" value="Dicarboxylate MFS transporter"/>
    <property type="match status" value="1"/>
</dbReference>
<evidence type="ECO:0000256" key="4">
    <source>
        <dbReference type="ARBA" id="ARBA00022692"/>
    </source>
</evidence>
<feature type="transmembrane region" description="Helical" evidence="8">
    <location>
        <begin position="197"/>
        <end position="216"/>
    </location>
</feature>
<dbReference type="Pfam" id="PF07690">
    <property type="entry name" value="MFS_1"/>
    <property type="match status" value="1"/>
</dbReference>
<sequence>MTSSPSTGPDHQAKRPLSGQDIRTLVLSALGGALEFYDFIIFVYFVVVLGKLFFPPEMPQWLVQLQAFGIFAAGYLARPLGGIVMAHFGDKAGRKRMFTLSIFLMALSTLGISFLPSYQVIGYAAPILLLSMRVLQGAAIGGEVPGAWVFVSEHVPGRHVGLACGILTCGLTSGILLGSLVATAINTIFTPADILSYAWRIPFLLGGVFGFASVYLRRWLQETPVFKEMKARKELAAELPLKVVLHRHTPAVIISMLVTWFLTAAIVVVILMTPTLLQKPPYGISAPLALEANVAATFFLSIGCVLSGALSDRLGGGRVLAVGSVLLGIATYALYTLVPARLDLVVPLYAAAGFTVGVIGAVPFIMVRAFPPAVAFTGVSFSYNVAYAIFGGLTPLFISLAMQLDPLAHAHYLLLIAALGVVVGLMVRPPLHAAAKTERVGARA</sequence>
<feature type="transmembrane region" description="Helical" evidence="8">
    <location>
        <begin position="127"/>
        <end position="150"/>
    </location>
</feature>
<feature type="transmembrane region" description="Helical" evidence="8">
    <location>
        <begin position="24"/>
        <end position="47"/>
    </location>
</feature>
<evidence type="ECO:0000256" key="5">
    <source>
        <dbReference type="ARBA" id="ARBA00022847"/>
    </source>
</evidence>
<feature type="transmembrane region" description="Helical" evidence="8">
    <location>
        <begin position="67"/>
        <end position="88"/>
    </location>
</feature>
<evidence type="ECO:0000313" key="11">
    <source>
        <dbReference type="Proteomes" id="UP000000270"/>
    </source>
</evidence>
<feature type="transmembrane region" description="Helical" evidence="8">
    <location>
        <begin position="374"/>
        <end position="398"/>
    </location>
</feature>
<feature type="transmembrane region" description="Helical" evidence="8">
    <location>
        <begin position="319"/>
        <end position="338"/>
    </location>
</feature>
<dbReference type="RefSeq" id="WP_012168591.1">
    <property type="nucleotide sequence ID" value="NC_009937.1"/>
</dbReference>
<feature type="transmembrane region" description="Helical" evidence="8">
    <location>
        <begin position="100"/>
        <end position="121"/>
    </location>
</feature>
<dbReference type="STRING" id="438753.AZC_0060"/>
<feature type="transmembrane region" description="Helical" evidence="8">
    <location>
        <begin position="410"/>
        <end position="427"/>
    </location>
</feature>
<reference evidence="10 11" key="4">
    <citation type="journal article" date="2009" name="Appl. Environ. Microbiol.">
        <title>Comparative genome-wide transcriptional profiling of Azorhizobium caulinodans ORS571 grown under free-living and symbiotic conditions.</title>
        <authorList>
            <person name="Tsukada S."/>
            <person name="Aono T."/>
            <person name="Akiba N."/>
            <person name="Lee KB."/>
            <person name="Liu CT."/>
            <person name="Toyazaki H."/>
            <person name="Oyaizu H."/>
        </authorList>
    </citation>
    <scope>NUCLEOTIDE SEQUENCE [LARGE SCALE GENOMIC DNA]</scope>
    <source>
        <strain evidence="11">ATCC 43989 / DSM 5975 / JCM 20966 / LMG 6465 / NBRC 14845 / NCIMB 13405 / ORS 571</strain>
    </source>
</reference>
<dbReference type="GO" id="GO:0015293">
    <property type="term" value="F:symporter activity"/>
    <property type="evidence" value="ECO:0007669"/>
    <property type="project" value="UniProtKB-KW"/>
</dbReference>
<feature type="domain" description="Major facilitator superfamily (MFS) profile" evidence="9">
    <location>
        <begin position="24"/>
        <end position="436"/>
    </location>
</feature>
<feature type="transmembrane region" description="Helical" evidence="8">
    <location>
        <begin position="344"/>
        <end position="367"/>
    </location>
</feature>
<gene>
    <name evidence="10" type="ordered locus">AZC_0060</name>
</gene>
<accession>A8IG96</accession>
<dbReference type="AlphaFoldDB" id="A8IG96"/>
<evidence type="ECO:0000259" key="9">
    <source>
        <dbReference type="PROSITE" id="PS50850"/>
    </source>
</evidence>
<dbReference type="Gene3D" id="1.20.1250.20">
    <property type="entry name" value="MFS general substrate transporter like domains"/>
    <property type="match status" value="2"/>
</dbReference>
<keyword evidence="5" id="KW-0769">Symport</keyword>
<reference evidence="10 11" key="6">
    <citation type="journal article" date="2011" name="Appl. Environ. Microbiol.">
        <title>Involvement of the azorhizobial chromosome partition gene (parA) in the onset of bacteroid differentiation during Sesbania rostrata stem nodule development.</title>
        <authorList>
            <person name="Liu CT."/>
            <person name="Lee KB."/>
            <person name="Wang YS."/>
            <person name="Peng MH."/>
            <person name="Lee KT."/>
            <person name="Suzuki S."/>
            <person name="Suzuki T."/>
            <person name="Oyaizu H."/>
        </authorList>
    </citation>
    <scope>NUCLEOTIDE SEQUENCE [LARGE SCALE GENOMIC DNA]</scope>
    <source>
        <strain evidence="11">ATCC 43989 / DSM 5975 / JCM 20966 / LMG 6465 / NBRC 14845 / NCIMB 13405 / ORS 571</strain>
    </source>
</reference>
<feature type="transmembrane region" description="Helical" evidence="8">
    <location>
        <begin position="292"/>
        <end position="310"/>
    </location>
</feature>
<keyword evidence="3" id="KW-1003">Cell membrane</keyword>
<dbReference type="eggNOG" id="COG0477">
    <property type="taxonomic scope" value="Bacteria"/>
</dbReference>
<evidence type="ECO:0000256" key="3">
    <source>
        <dbReference type="ARBA" id="ARBA00022475"/>
    </source>
</evidence>
<organism evidence="10 11">
    <name type="scientific">Azorhizobium caulinodans (strain ATCC 43989 / DSM 5975 / JCM 20966 / LMG 6465 / NBRC 14845 / NCIMB 13405 / ORS 571)</name>
    <dbReference type="NCBI Taxonomy" id="438753"/>
    <lineage>
        <taxon>Bacteria</taxon>
        <taxon>Pseudomonadati</taxon>
        <taxon>Pseudomonadota</taxon>
        <taxon>Alphaproteobacteria</taxon>
        <taxon>Hyphomicrobiales</taxon>
        <taxon>Xanthobacteraceae</taxon>
        <taxon>Azorhizobium</taxon>
    </lineage>
</organism>
<keyword evidence="11" id="KW-1185">Reference proteome</keyword>
<dbReference type="SUPFAM" id="SSF103473">
    <property type="entry name" value="MFS general substrate transporter"/>
    <property type="match status" value="1"/>
</dbReference>
<evidence type="ECO:0000256" key="7">
    <source>
        <dbReference type="ARBA" id="ARBA00023136"/>
    </source>
</evidence>
<feature type="transmembrane region" description="Helical" evidence="8">
    <location>
        <begin position="162"/>
        <end position="185"/>
    </location>
</feature>
<feature type="transmembrane region" description="Helical" evidence="8">
    <location>
        <begin position="251"/>
        <end position="272"/>
    </location>
</feature>
<dbReference type="EMBL" id="AP009384">
    <property type="protein sequence ID" value="BAF86058.1"/>
    <property type="molecule type" value="Genomic_DNA"/>
</dbReference>
<dbReference type="HOGENOM" id="CLU_001265_39_0_5"/>
<evidence type="ECO:0000256" key="1">
    <source>
        <dbReference type="ARBA" id="ARBA00004651"/>
    </source>
</evidence>
<evidence type="ECO:0000256" key="6">
    <source>
        <dbReference type="ARBA" id="ARBA00022989"/>
    </source>
</evidence>
<keyword evidence="4 8" id="KW-0812">Transmembrane</keyword>
<dbReference type="InterPro" id="IPR020846">
    <property type="entry name" value="MFS_dom"/>
</dbReference>
<dbReference type="InterPro" id="IPR011701">
    <property type="entry name" value="MFS"/>
</dbReference>
<proteinExistence type="predicted"/>
<reference evidence="10 11" key="1">
    <citation type="journal article" date="2007" name="Appl. Environ. Microbiol.">
        <title>Rhizobial factors required for stem nodule maturation and maintenance in Sesbania rostrata-Azorhizobium caulinodans ORS571 symbiosis.</title>
        <authorList>
            <person name="Suzuki S."/>
            <person name="Aono T."/>
            <person name="Lee KB."/>
            <person name="Suzuki T."/>
            <person name="Liu CT."/>
            <person name="Miwa H."/>
            <person name="Wakao S."/>
            <person name="Iki T."/>
            <person name="Oyaizu H."/>
        </authorList>
    </citation>
    <scope>NUCLEOTIDE SEQUENCE [LARGE SCALE GENOMIC DNA]</scope>
    <source>
        <strain evidence="11">ATCC 43989 / DSM 5975 / JCM 20966 / LMG 6465 / NBRC 14845 / NCIMB 13405 / ORS 571</strain>
    </source>
</reference>
<keyword evidence="6 8" id="KW-1133">Transmembrane helix</keyword>
<evidence type="ECO:0000256" key="2">
    <source>
        <dbReference type="ARBA" id="ARBA00022448"/>
    </source>
</evidence>
<keyword evidence="7 8" id="KW-0472">Membrane</keyword>
<evidence type="ECO:0000256" key="8">
    <source>
        <dbReference type="SAM" id="Phobius"/>
    </source>
</evidence>
<dbReference type="PROSITE" id="PS50850">
    <property type="entry name" value="MFS"/>
    <property type="match status" value="1"/>
</dbReference>
<reference evidence="10 11" key="3">
    <citation type="journal article" date="2008" name="BMC Genomics">
        <title>The genome of the versatile nitrogen fixer Azorhizobium caulinodans ORS571.</title>
        <authorList>
            <person name="Lee KB."/>
            <person name="Backer P.D."/>
            <person name="Aono T."/>
            <person name="Liu CT."/>
            <person name="Suzuki S."/>
            <person name="Suzuki T."/>
            <person name="Kaneko T."/>
            <person name="Yamada M."/>
            <person name="Tabata S."/>
            <person name="Kupfer D.M."/>
            <person name="Najar F.Z."/>
            <person name="Wiley G.B."/>
            <person name="Roe B."/>
            <person name="Binnewies T.T."/>
            <person name="Ussery D.W."/>
            <person name="D'Haeze W."/>
            <person name="Herder J.D."/>
            <person name="Gevers D."/>
            <person name="Vereecke D."/>
            <person name="Holsters M."/>
            <person name="Oyaizu H."/>
        </authorList>
    </citation>
    <scope>NUCLEOTIDE SEQUENCE [LARGE SCALE GENOMIC DNA]</scope>
    <source>
        <strain evidence="11">ATCC 43989 / DSM 5975 / JCM 20966 / LMG 6465 / NBRC 14845 / NCIMB 13405 / ORS 571</strain>
    </source>
</reference>
<dbReference type="InterPro" id="IPR051084">
    <property type="entry name" value="H+-coupled_symporters"/>
</dbReference>
<dbReference type="Proteomes" id="UP000000270">
    <property type="component" value="Chromosome"/>
</dbReference>
<comment type="subcellular location">
    <subcellularLocation>
        <location evidence="1">Cell membrane</location>
        <topology evidence="1">Multi-pass membrane protein</topology>
    </subcellularLocation>
</comment>
<dbReference type="InterPro" id="IPR036259">
    <property type="entry name" value="MFS_trans_sf"/>
</dbReference>
<dbReference type="PANTHER" id="PTHR43528">
    <property type="entry name" value="ALPHA-KETOGLUTARATE PERMEASE"/>
    <property type="match status" value="1"/>
</dbReference>
<protein>
    <submittedName>
        <fullName evidence="10">General substrate transporter</fullName>
    </submittedName>
</protein>
<dbReference type="KEGG" id="azc:AZC_0060"/>
<evidence type="ECO:0000313" key="10">
    <source>
        <dbReference type="EMBL" id="BAF86058.1"/>
    </source>
</evidence>
<keyword evidence="2" id="KW-0813">Transport</keyword>